<protein>
    <submittedName>
        <fullName evidence="1">Uncharacterized protein</fullName>
    </submittedName>
</protein>
<organism evidence="1 2">
    <name type="scientific">Rhizopogon vinicolor AM-OR11-026</name>
    <dbReference type="NCBI Taxonomy" id="1314800"/>
    <lineage>
        <taxon>Eukaryota</taxon>
        <taxon>Fungi</taxon>
        <taxon>Dikarya</taxon>
        <taxon>Basidiomycota</taxon>
        <taxon>Agaricomycotina</taxon>
        <taxon>Agaricomycetes</taxon>
        <taxon>Agaricomycetidae</taxon>
        <taxon>Boletales</taxon>
        <taxon>Suillineae</taxon>
        <taxon>Rhizopogonaceae</taxon>
        <taxon>Rhizopogon</taxon>
    </lineage>
</organism>
<reference evidence="1 2" key="1">
    <citation type="submission" date="2016-06" db="EMBL/GenBank/DDBJ databases">
        <title>Comparative genomics of the ectomycorrhizal sister species Rhizopogon vinicolor and Rhizopogon vesiculosus (Basidiomycota: Boletales) reveals a divergence of the mating type B locus.</title>
        <authorList>
            <consortium name="DOE Joint Genome Institute"/>
            <person name="Mujic A.B."/>
            <person name="Kuo A."/>
            <person name="Tritt A."/>
            <person name="Lipzen A."/>
            <person name="Chen C."/>
            <person name="Johnson J."/>
            <person name="Sharma A."/>
            <person name="Barry K."/>
            <person name="Grigoriev I.V."/>
            <person name="Spatafora J.W."/>
        </authorList>
    </citation>
    <scope>NUCLEOTIDE SEQUENCE [LARGE SCALE GENOMIC DNA]</scope>
    <source>
        <strain evidence="1 2">AM-OR11-026</strain>
    </source>
</reference>
<sequence length="84" mass="9426">MRTAPTYSALTSALGIFPPPKTAEYVEHGYPIDTPHSMPPTFWRPAPKVQNVKLMVLDSAMHRKSTNLCLYQPLKSVRVTCRPS</sequence>
<proteinExistence type="predicted"/>
<dbReference type="Proteomes" id="UP000092154">
    <property type="component" value="Unassembled WGS sequence"/>
</dbReference>
<gene>
    <name evidence="1" type="ORF">K503DRAFT_767966</name>
</gene>
<dbReference type="OrthoDB" id="2677959at2759"/>
<dbReference type="InParanoid" id="A0A1B7N8D1"/>
<accession>A0A1B7N8D1</accession>
<evidence type="ECO:0000313" key="1">
    <source>
        <dbReference type="EMBL" id="OAX41100.1"/>
    </source>
</evidence>
<dbReference type="AlphaFoldDB" id="A0A1B7N8D1"/>
<dbReference type="EMBL" id="KV448190">
    <property type="protein sequence ID" value="OAX41100.1"/>
    <property type="molecule type" value="Genomic_DNA"/>
</dbReference>
<name>A0A1B7N8D1_9AGAM</name>
<evidence type="ECO:0000313" key="2">
    <source>
        <dbReference type="Proteomes" id="UP000092154"/>
    </source>
</evidence>
<keyword evidence="2" id="KW-1185">Reference proteome</keyword>